<dbReference type="Proteomes" id="UP001642487">
    <property type="component" value="Chromosome 9"/>
</dbReference>
<evidence type="ECO:0000313" key="1">
    <source>
        <dbReference type="EMBL" id="CAK9330111.1"/>
    </source>
</evidence>
<proteinExistence type="predicted"/>
<reference evidence="1 2" key="1">
    <citation type="submission" date="2024-03" db="EMBL/GenBank/DDBJ databases">
        <authorList>
            <person name="Gkanogiannis A."/>
            <person name="Becerra Lopez-Lavalle L."/>
        </authorList>
    </citation>
    <scope>NUCLEOTIDE SEQUENCE [LARGE SCALE GENOMIC DNA]</scope>
</reference>
<name>A0ABP0ZFD6_9ROSI</name>
<sequence length="75" mass="8527">MDTETNNRNPVDYWDFRTASHSQLRPRKIIIFTAPALYIQKRAPDRRNCFSLTIPATESGESLYAIVSFVPAVAP</sequence>
<accession>A0ABP0ZFD6</accession>
<evidence type="ECO:0000313" key="2">
    <source>
        <dbReference type="Proteomes" id="UP001642487"/>
    </source>
</evidence>
<organism evidence="1 2">
    <name type="scientific">Citrullus colocynthis</name>
    <name type="common">colocynth</name>
    <dbReference type="NCBI Taxonomy" id="252529"/>
    <lineage>
        <taxon>Eukaryota</taxon>
        <taxon>Viridiplantae</taxon>
        <taxon>Streptophyta</taxon>
        <taxon>Embryophyta</taxon>
        <taxon>Tracheophyta</taxon>
        <taxon>Spermatophyta</taxon>
        <taxon>Magnoliopsida</taxon>
        <taxon>eudicotyledons</taxon>
        <taxon>Gunneridae</taxon>
        <taxon>Pentapetalae</taxon>
        <taxon>rosids</taxon>
        <taxon>fabids</taxon>
        <taxon>Cucurbitales</taxon>
        <taxon>Cucurbitaceae</taxon>
        <taxon>Benincaseae</taxon>
        <taxon>Citrullus</taxon>
    </lineage>
</organism>
<protein>
    <submittedName>
        <fullName evidence="1">Uncharacterized protein</fullName>
    </submittedName>
</protein>
<dbReference type="EMBL" id="OZ021743">
    <property type="protein sequence ID" value="CAK9330111.1"/>
    <property type="molecule type" value="Genomic_DNA"/>
</dbReference>
<gene>
    <name evidence="1" type="ORF">CITCOLO1_LOCUS22594</name>
</gene>
<keyword evidence="2" id="KW-1185">Reference proteome</keyword>